<gene>
    <name evidence="2" type="ORF">PV08_10282</name>
</gene>
<dbReference type="Proteomes" id="UP000053328">
    <property type="component" value="Unassembled WGS sequence"/>
</dbReference>
<feature type="compositionally biased region" description="Acidic residues" evidence="1">
    <location>
        <begin position="372"/>
        <end position="393"/>
    </location>
</feature>
<feature type="compositionally biased region" description="Low complexity" evidence="1">
    <location>
        <begin position="308"/>
        <end position="319"/>
    </location>
</feature>
<keyword evidence="3" id="KW-1185">Reference proteome</keyword>
<feature type="region of interest" description="Disordered" evidence="1">
    <location>
        <begin position="1"/>
        <end position="599"/>
    </location>
</feature>
<dbReference type="RefSeq" id="XP_016231199.1">
    <property type="nucleotide sequence ID" value="XM_016384597.1"/>
</dbReference>
<dbReference type="EMBL" id="KN847499">
    <property type="protein sequence ID" value="KIW10983.1"/>
    <property type="molecule type" value="Genomic_DNA"/>
</dbReference>
<evidence type="ECO:0000313" key="2">
    <source>
        <dbReference type="EMBL" id="KIW10983.1"/>
    </source>
</evidence>
<dbReference type="VEuPathDB" id="FungiDB:PV08_10282"/>
<feature type="compositionally biased region" description="Basic and acidic residues" evidence="1">
    <location>
        <begin position="564"/>
        <end position="576"/>
    </location>
</feature>
<name>A0A0D2AW83_9EURO</name>
<proteinExistence type="predicted"/>
<feature type="compositionally biased region" description="Polar residues" evidence="1">
    <location>
        <begin position="216"/>
        <end position="241"/>
    </location>
</feature>
<feature type="compositionally biased region" description="Polar residues" evidence="1">
    <location>
        <begin position="484"/>
        <end position="498"/>
    </location>
</feature>
<dbReference type="AlphaFoldDB" id="A0A0D2AW83"/>
<protein>
    <submittedName>
        <fullName evidence="2">Uncharacterized protein</fullName>
    </submittedName>
</protein>
<feature type="compositionally biased region" description="Basic and acidic residues" evidence="1">
    <location>
        <begin position="523"/>
        <end position="536"/>
    </location>
</feature>
<feature type="compositionally biased region" description="Basic residues" evidence="1">
    <location>
        <begin position="401"/>
        <end position="416"/>
    </location>
</feature>
<evidence type="ECO:0000313" key="3">
    <source>
        <dbReference type="Proteomes" id="UP000053328"/>
    </source>
</evidence>
<organism evidence="2 3">
    <name type="scientific">Exophiala spinifera</name>
    <dbReference type="NCBI Taxonomy" id="91928"/>
    <lineage>
        <taxon>Eukaryota</taxon>
        <taxon>Fungi</taxon>
        <taxon>Dikarya</taxon>
        <taxon>Ascomycota</taxon>
        <taxon>Pezizomycotina</taxon>
        <taxon>Eurotiomycetes</taxon>
        <taxon>Chaetothyriomycetidae</taxon>
        <taxon>Chaetothyriales</taxon>
        <taxon>Herpotrichiellaceae</taxon>
        <taxon>Exophiala</taxon>
    </lineage>
</organism>
<evidence type="ECO:0000256" key="1">
    <source>
        <dbReference type="SAM" id="MobiDB-lite"/>
    </source>
</evidence>
<accession>A0A0D2AW83</accession>
<feature type="compositionally biased region" description="Polar residues" evidence="1">
    <location>
        <begin position="453"/>
        <end position="474"/>
    </location>
</feature>
<sequence length="622" mass="67671">MPRPALRRRHLNRNAPTPRHGGKIPNSSPAKLELEKKLAHKPVGQRPTDSDDSDRLVVKGNGRRARQPQEIFASGAVGKGDTPGAYPSRAQRRKNMIRDTREILASAQQSSENSPDPNPKQPRQNETAPLTNGKVRKVSGTKQDVSAQTPAVVSSALKPSAALPGSVQPTPSRETSILGILKPRRRQPSILQDLGNESSTFDLADEEQFLPDDESTPYNLSKSHNVPITPATHSSQPSTASSKKRKFGSSDPVQSHVDERRTKSPLVTMDATTVSPEPSLPPMPVSALRQSGRKYRERAERHDDILAPPESCSSSPSSPAKVSTALSVKKITTKSSRPGNTMTTEQLRALMMPTKRRKTTRERKGVLGEFDIPADPDTNLDDIGIFDDGDGDESSFLPTQRKSRKTRAKPGRRKPLKASSADAGAVAKPANLNKQATAAAARAAKSKTKSSTEHFTATTAPVLTPSTSTATTRLYSRRNRETKSPSQLRTINFSTSVPASVEVQVENPTKSYGGSHLRRSGRQRRDTADKENRIPEDFSSNESSLYDGDGGRGRSGVAVDVEEERDKDKDRQENVRGKSSSVLRNGNKGGSSKWADIDAWDMDFEDVEVTTGSTSGSSPMRW</sequence>
<dbReference type="STRING" id="91928.A0A0D2AW83"/>
<feature type="compositionally biased region" description="Polar residues" evidence="1">
    <location>
        <begin position="333"/>
        <end position="346"/>
    </location>
</feature>
<dbReference type="HOGENOM" id="CLU_031979_0_0_1"/>
<feature type="compositionally biased region" description="Polar residues" evidence="1">
    <location>
        <begin position="106"/>
        <end position="130"/>
    </location>
</feature>
<feature type="compositionally biased region" description="Basic residues" evidence="1">
    <location>
        <begin position="1"/>
        <end position="12"/>
    </location>
</feature>
<feature type="compositionally biased region" description="Acidic residues" evidence="1">
    <location>
        <begin position="203"/>
        <end position="215"/>
    </location>
</feature>
<feature type="compositionally biased region" description="Polar residues" evidence="1">
    <location>
        <begin position="140"/>
        <end position="152"/>
    </location>
</feature>
<reference evidence="2 3" key="1">
    <citation type="submission" date="2015-01" db="EMBL/GenBank/DDBJ databases">
        <title>The Genome Sequence of Exophiala spinifera CBS89968.</title>
        <authorList>
            <consortium name="The Broad Institute Genomics Platform"/>
            <person name="Cuomo C."/>
            <person name="de Hoog S."/>
            <person name="Gorbushina A."/>
            <person name="Stielow B."/>
            <person name="Teixiera M."/>
            <person name="Abouelleil A."/>
            <person name="Chapman S.B."/>
            <person name="Priest M."/>
            <person name="Young S.K."/>
            <person name="Wortman J."/>
            <person name="Nusbaum C."/>
            <person name="Birren B."/>
        </authorList>
    </citation>
    <scope>NUCLEOTIDE SEQUENCE [LARGE SCALE GENOMIC DNA]</scope>
    <source>
        <strain evidence="2 3">CBS 89968</strain>
    </source>
</reference>
<dbReference type="OrthoDB" id="5423493at2759"/>
<dbReference type="GeneID" id="27337365"/>